<dbReference type="InterPro" id="IPR008007">
    <property type="entry name" value="Peptidase_M42"/>
</dbReference>
<dbReference type="PANTHER" id="PTHR32481">
    <property type="entry name" value="AMINOPEPTIDASE"/>
    <property type="match status" value="1"/>
</dbReference>
<evidence type="ECO:0000256" key="2">
    <source>
        <dbReference type="ARBA" id="ARBA00022438"/>
    </source>
</evidence>
<evidence type="ECO:0000256" key="8">
    <source>
        <dbReference type="PIRSR" id="PIRSR001123-2"/>
    </source>
</evidence>
<feature type="binding site" evidence="8">
    <location>
        <position position="216"/>
    </location>
    <ligand>
        <name>Zn(2+)</name>
        <dbReference type="ChEBI" id="CHEBI:29105"/>
        <label>1</label>
    </ligand>
</feature>
<dbReference type="GO" id="GO:0046872">
    <property type="term" value="F:metal ion binding"/>
    <property type="evidence" value="ECO:0007669"/>
    <property type="project" value="UniProtKB-UniRule"/>
</dbReference>
<dbReference type="Proteomes" id="UP000177230">
    <property type="component" value="Unassembled WGS sequence"/>
</dbReference>
<keyword evidence="3" id="KW-0645">Protease</keyword>
<dbReference type="Gene3D" id="2.40.30.40">
    <property type="entry name" value="Peptidase M42, domain 2"/>
    <property type="match status" value="1"/>
</dbReference>
<gene>
    <name evidence="9" type="ORF">A2024_03730</name>
</gene>
<evidence type="ECO:0000256" key="7">
    <source>
        <dbReference type="PIRSR" id="PIRSR001123-1"/>
    </source>
</evidence>
<dbReference type="CDD" id="cd05656">
    <property type="entry name" value="M42_Frv"/>
    <property type="match status" value="1"/>
</dbReference>
<accession>A0A1F5RCH7</accession>
<evidence type="ECO:0000256" key="4">
    <source>
        <dbReference type="ARBA" id="ARBA00022723"/>
    </source>
</evidence>
<sequence>MKDIIKRLTETYGPSGSERQIREQIKKEIRGLADQVSTDVLGNLIAIKKGKGSRVMVAAHMDEIGFIVTHIDKNGFLRFSNIGGIYPYNIIAQRVIFENGLIGTINEERSEKPADPRRLDRMYIDIGVKDHKQASARVSVGDVAGFHRSCEFLGDRVVAKSMDDRIGCAIMIEAMKQLKKSPNQIYFVFTTQEEVGLRGATTAAFGVAPDLGIAVDITGAFDTPEEKPKLPSVLGKGTAIKIKDAGMLAHPGVKKLLVDTARAGRIPYQFDILEGGTTDGSVINKTKSGIPTGVLSVPTRYAHSASEMVDMIDVKATVDLLVKVLSSNLRAKGF</sequence>
<evidence type="ECO:0000313" key="10">
    <source>
        <dbReference type="Proteomes" id="UP000177230"/>
    </source>
</evidence>
<keyword evidence="2 9" id="KW-0031">Aminopeptidase</keyword>
<dbReference type="InterPro" id="IPR023367">
    <property type="entry name" value="Peptidase_M42_dom2"/>
</dbReference>
<feature type="binding site" evidence="8">
    <location>
        <position position="60"/>
    </location>
    <ligand>
        <name>Zn(2+)</name>
        <dbReference type="ChEBI" id="CHEBI:29105"/>
        <label>1</label>
    </ligand>
</feature>
<keyword evidence="4 8" id="KW-0479">Metal-binding</keyword>
<comment type="caution">
    <text evidence="9">The sequence shown here is derived from an EMBL/GenBank/DDBJ whole genome shotgun (WGS) entry which is preliminary data.</text>
</comment>
<dbReference type="SUPFAM" id="SSF53187">
    <property type="entry name" value="Zn-dependent exopeptidases"/>
    <property type="match status" value="1"/>
</dbReference>
<evidence type="ECO:0000256" key="1">
    <source>
        <dbReference type="ARBA" id="ARBA00006272"/>
    </source>
</evidence>
<dbReference type="EMBL" id="MFFM01000034">
    <property type="protein sequence ID" value="OGF12108.1"/>
    <property type="molecule type" value="Genomic_DNA"/>
</dbReference>
<proteinExistence type="inferred from homology"/>
<comment type="similarity">
    <text evidence="1 6">Belongs to the peptidase M42 family.</text>
</comment>
<keyword evidence="5" id="KW-0378">Hydrolase</keyword>
<evidence type="ECO:0000256" key="6">
    <source>
        <dbReference type="PIRNR" id="PIRNR001123"/>
    </source>
</evidence>
<protein>
    <submittedName>
        <fullName evidence="9">Aminopeptidase</fullName>
    </submittedName>
</protein>
<feature type="binding site" evidence="8">
    <location>
        <position position="194"/>
    </location>
    <ligand>
        <name>Zn(2+)</name>
        <dbReference type="ChEBI" id="CHEBI:29105"/>
        <label>2</label>
    </ligand>
</feature>
<evidence type="ECO:0000256" key="5">
    <source>
        <dbReference type="ARBA" id="ARBA00022801"/>
    </source>
</evidence>
<feature type="active site" description="Proton acceptor" evidence="7">
    <location>
        <position position="193"/>
    </location>
</feature>
<feature type="binding site" evidence="8">
    <location>
        <position position="163"/>
    </location>
    <ligand>
        <name>Zn(2+)</name>
        <dbReference type="ChEBI" id="CHEBI:29105"/>
        <label>2</label>
    </ligand>
</feature>
<feature type="binding site" evidence="8">
    <location>
        <position position="303"/>
    </location>
    <ligand>
        <name>Zn(2+)</name>
        <dbReference type="ChEBI" id="CHEBI:29105"/>
        <label>2</label>
    </ligand>
</feature>
<dbReference type="Gene3D" id="3.40.630.10">
    <property type="entry name" value="Zn peptidases"/>
    <property type="match status" value="1"/>
</dbReference>
<dbReference type="InterPro" id="IPR051464">
    <property type="entry name" value="Peptidase_M42_aminopept"/>
</dbReference>
<dbReference type="GO" id="GO:0004177">
    <property type="term" value="F:aminopeptidase activity"/>
    <property type="evidence" value="ECO:0007669"/>
    <property type="project" value="UniProtKB-UniRule"/>
</dbReference>
<dbReference type="Pfam" id="PF05343">
    <property type="entry name" value="Peptidase_M42"/>
    <property type="match status" value="1"/>
</dbReference>
<dbReference type="AlphaFoldDB" id="A0A1F5RCH7"/>
<evidence type="ECO:0000256" key="3">
    <source>
        <dbReference type="ARBA" id="ARBA00022670"/>
    </source>
</evidence>
<reference evidence="9 10" key="1">
    <citation type="journal article" date="2016" name="Nat. Commun.">
        <title>Thousands of microbial genomes shed light on interconnected biogeochemical processes in an aquifer system.</title>
        <authorList>
            <person name="Anantharaman K."/>
            <person name="Brown C.T."/>
            <person name="Hug L.A."/>
            <person name="Sharon I."/>
            <person name="Castelle C.J."/>
            <person name="Probst A.J."/>
            <person name="Thomas B.C."/>
            <person name="Singh A."/>
            <person name="Wilkins M.J."/>
            <person name="Karaoz U."/>
            <person name="Brodie E.L."/>
            <person name="Williams K.H."/>
            <person name="Hubbard S.S."/>
            <person name="Banfield J.F."/>
        </authorList>
    </citation>
    <scope>NUCLEOTIDE SEQUENCE [LARGE SCALE GENOMIC DNA]</scope>
</reference>
<dbReference type="PANTHER" id="PTHR32481:SF0">
    <property type="entry name" value="AMINOPEPTIDASE YPDE-RELATED"/>
    <property type="match status" value="1"/>
</dbReference>
<dbReference type="PIRSF" id="PIRSF001123">
    <property type="entry name" value="PepA_GA"/>
    <property type="match status" value="1"/>
</dbReference>
<dbReference type="SUPFAM" id="SSF101821">
    <property type="entry name" value="Aminopeptidase/glucanase lid domain"/>
    <property type="match status" value="1"/>
</dbReference>
<comment type="cofactor">
    <cofactor evidence="8">
        <name>a divalent metal cation</name>
        <dbReference type="ChEBI" id="CHEBI:60240"/>
    </cofactor>
    <text evidence="8">Binds 2 divalent metal cations per subunit.</text>
</comment>
<organism evidence="9 10">
    <name type="scientific">Candidatus Edwardsbacteria bacterium GWF2_54_11</name>
    <dbReference type="NCBI Taxonomy" id="1817851"/>
    <lineage>
        <taxon>Bacteria</taxon>
        <taxon>Candidatus Edwardsiibacteriota</taxon>
    </lineage>
</organism>
<dbReference type="GO" id="GO:0006508">
    <property type="term" value="P:proteolysis"/>
    <property type="evidence" value="ECO:0007669"/>
    <property type="project" value="UniProtKB-KW"/>
</dbReference>
<name>A0A1F5RCH7_9BACT</name>
<feature type="binding site" evidence="8">
    <location>
        <position position="163"/>
    </location>
    <ligand>
        <name>Zn(2+)</name>
        <dbReference type="ChEBI" id="CHEBI:29105"/>
        <label>1</label>
    </ligand>
</feature>
<evidence type="ECO:0000313" key="9">
    <source>
        <dbReference type="EMBL" id="OGF12108.1"/>
    </source>
</evidence>